<evidence type="ECO:0000313" key="2">
    <source>
        <dbReference type="EMBL" id="NKE63816.1"/>
    </source>
</evidence>
<evidence type="ECO:0000256" key="1">
    <source>
        <dbReference type="SAM" id="Phobius"/>
    </source>
</evidence>
<keyword evidence="1" id="KW-1133">Transmembrane helix</keyword>
<sequence>MTERHSVDAHTTRRRRAWRPLAMATTAGAVLVMMGAGVWATLSATVSNVDPQQVSTGTLKLTMTPNGAGFSQSISNLAPGDVSNRYVDVANSGTLDGQALTLAVTGTGSTALTTDATRGLTVTVTECVDGIWAPTTGVCSGTTSALVSSKPVSTFGTATSLVSGAVGAGEVRKLQVSVKLPNQDETTVNGVLPANTIQNLSTQLTFAFAETQRAAVTSNS</sequence>
<dbReference type="Proteomes" id="UP001515943">
    <property type="component" value="Unassembled WGS sequence"/>
</dbReference>
<reference evidence="2 3" key="1">
    <citation type="submission" date="2019-08" db="EMBL/GenBank/DDBJ databases">
        <title>Lentzea from Indian Himalayas.</title>
        <authorList>
            <person name="Mandal S."/>
            <person name="Mallick Gupta A."/>
            <person name="Maiti P.K."/>
            <person name="Sarkar J."/>
            <person name="Mandal S."/>
        </authorList>
    </citation>
    <scope>NUCLEOTIDE SEQUENCE [LARGE SCALE GENOMIC DNA]</scope>
    <source>
        <strain evidence="2 3">PSKA42</strain>
    </source>
</reference>
<accession>A0ABX1FXN2</accession>
<evidence type="ECO:0000313" key="3">
    <source>
        <dbReference type="Proteomes" id="UP001515943"/>
    </source>
</evidence>
<gene>
    <name evidence="2" type="ORF">FXN61_46795</name>
</gene>
<keyword evidence="1" id="KW-0472">Membrane</keyword>
<keyword evidence="3" id="KW-1185">Reference proteome</keyword>
<dbReference type="RefSeq" id="WP_167980381.1">
    <property type="nucleotide sequence ID" value="NZ_VSRL01000432.1"/>
</dbReference>
<proteinExistence type="predicted"/>
<evidence type="ECO:0008006" key="4">
    <source>
        <dbReference type="Google" id="ProtNLM"/>
    </source>
</evidence>
<keyword evidence="1" id="KW-0812">Transmembrane</keyword>
<comment type="caution">
    <text evidence="2">The sequence shown here is derived from an EMBL/GenBank/DDBJ whole genome shotgun (WGS) entry which is preliminary data.</text>
</comment>
<feature type="transmembrane region" description="Helical" evidence="1">
    <location>
        <begin position="21"/>
        <end position="42"/>
    </location>
</feature>
<name>A0ABX1FXN2_9PSEU</name>
<dbReference type="EMBL" id="VSRL01000432">
    <property type="protein sequence ID" value="NKE63816.1"/>
    <property type="molecule type" value="Genomic_DNA"/>
</dbReference>
<dbReference type="InterPro" id="IPR022121">
    <property type="entry name" value="Peptidase_M73_camelysin"/>
</dbReference>
<protein>
    <recommendedName>
        <fullName evidence="4">Camelysin metallo-endopeptidase</fullName>
    </recommendedName>
</protein>
<dbReference type="Pfam" id="PF12389">
    <property type="entry name" value="Peptidase_M73"/>
    <property type="match status" value="1"/>
</dbReference>
<organism evidence="2 3">
    <name type="scientific">Lentzea indica</name>
    <dbReference type="NCBI Taxonomy" id="2604800"/>
    <lineage>
        <taxon>Bacteria</taxon>
        <taxon>Bacillati</taxon>
        <taxon>Actinomycetota</taxon>
        <taxon>Actinomycetes</taxon>
        <taxon>Pseudonocardiales</taxon>
        <taxon>Pseudonocardiaceae</taxon>
        <taxon>Lentzea</taxon>
    </lineage>
</organism>